<dbReference type="PIRSF" id="PIRSF015855">
    <property type="entry name" value="TypeIII_Mtase_mKpnI"/>
    <property type="match status" value="1"/>
</dbReference>
<evidence type="ECO:0000256" key="5">
    <source>
        <dbReference type="ARBA" id="ARBA00022691"/>
    </source>
</evidence>
<dbReference type="GO" id="GO:0003677">
    <property type="term" value="F:DNA binding"/>
    <property type="evidence" value="ECO:0007669"/>
    <property type="project" value="InterPro"/>
</dbReference>
<evidence type="ECO:0000259" key="7">
    <source>
        <dbReference type="Pfam" id="PF01555"/>
    </source>
</evidence>
<dbReference type="Pfam" id="PF12564">
    <property type="entry name" value="TypeIII_RM_meth"/>
    <property type="match status" value="1"/>
</dbReference>
<proteinExistence type="inferred from homology"/>
<gene>
    <name evidence="9" type="ORF">N207_06400</name>
</gene>
<keyword evidence="5" id="KW-0949">S-adenosyl-L-methionine</keyword>
<evidence type="ECO:0000256" key="4">
    <source>
        <dbReference type="ARBA" id="ARBA00022679"/>
    </source>
</evidence>
<dbReference type="AlphaFoldDB" id="T0G795"/>
<dbReference type="SUPFAM" id="SSF53335">
    <property type="entry name" value="S-adenosyl-L-methionine-dependent methyltransferases"/>
    <property type="match status" value="1"/>
</dbReference>
<dbReference type="InterPro" id="IPR002295">
    <property type="entry name" value="N4/N6-MTase_EcoPI_Mod-like"/>
</dbReference>
<dbReference type="PROSITE" id="PS00092">
    <property type="entry name" value="N6_MTASE"/>
    <property type="match status" value="1"/>
</dbReference>
<dbReference type="Gene3D" id="3.40.50.150">
    <property type="entry name" value="Vaccinia Virus protein VP39"/>
    <property type="match status" value="1"/>
</dbReference>
<dbReference type="Proteomes" id="UP000015605">
    <property type="component" value="Unassembled WGS sequence"/>
</dbReference>
<dbReference type="PANTHER" id="PTHR13370">
    <property type="entry name" value="RNA METHYLASE-RELATED"/>
    <property type="match status" value="1"/>
</dbReference>
<dbReference type="RefSeq" id="WP_021309763.1">
    <property type="nucleotide sequence ID" value="NZ_AUSS01000008.1"/>
</dbReference>
<dbReference type="REBASE" id="74031">
    <property type="entry name" value="M.HpyUM114ORF6400P"/>
</dbReference>
<evidence type="ECO:0000256" key="3">
    <source>
        <dbReference type="ARBA" id="ARBA00022603"/>
    </source>
</evidence>
<evidence type="ECO:0000313" key="10">
    <source>
        <dbReference type="Proteomes" id="UP000015605"/>
    </source>
</evidence>
<evidence type="ECO:0000259" key="8">
    <source>
        <dbReference type="Pfam" id="PF12564"/>
    </source>
</evidence>
<dbReference type="GO" id="GO:0009007">
    <property type="term" value="F:site-specific DNA-methyltransferase (adenine-specific) activity"/>
    <property type="evidence" value="ECO:0007669"/>
    <property type="project" value="UniProtKB-EC"/>
</dbReference>
<dbReference type="GO" id="GO:0005737">
    <property type="term" value="C:cytoplasm"/>
    <property type="evidence" value="ECO:0007669"/>
    <property type="project" value="TreeGrafter"/>
</dbReference>
<dbReference type="PRINTS" id="PR00508">
    <property type="entry name" value="S21N4MTFRASE"/>
</dbReference>
<protein>
    <recommendedName>
        <fullName evidence="2">site-specific DNA-methyltransferase (adenine-specific)</fullName>
        <ecNumber evidence="2">2.1.1.72</ecNumber>
    </recommendedName>
</protein>
<sequence>MLNNPLKTLLDALINRFTKERLVTLILTADEKLLIFMLEHENANDYKNAFFKTIANTLVFNEKALLECLEIKELEKSFTRFKNKIGLFSQGGLIKSSELVVLNFPFKDNVLLGSTKDNSTKSKECFYHEILHKKEIDTLLSPKALCRFEMHGEGDLESALKDKSTNYLIKGNNLIALHSLKKKFAKQVKCIYIDPPYNTGNDSFNYNDNFNHSSWLVFMKNRLEAAREFLSDDGVIFVQCDDNEQAYLKVLMDEIFGRENFIACFVWEKTSNSLSRIRIKTEYILCYEQTKFGLIFNGDMAEEGQDFPILNEVNVKRTLQFPPNSIYFKTFKGVIKPTKFNKMELIDDLRIVNKTNSNMVRINAKFKWTQDKLDDEIKEGTTFVIKSDEFSMRYIRKGDREVKASNVFNAECGVTTNIKATSEIKVLFANSNTDLFSTPKPEALISRILEISTQENDLVLDFFAGSGTTCAVAHKMKRRYIGIEQMDYIETITKERLKKVIEGEQGGISKKCDFKGGGSFVYAELKEVNLEIKKQILNANSKSECLKIFNDLSERFLKRADCKIDEIDSEEFHNLDLNEQKRIYCKLFDSNEDYLNLGDIDEDAWEIDESTKKYNEIFYS</sequence>
<evidence type="ECO:0000256" key="1">
    <source>
        <dbReference type="ARBA" id="ARBA00006594"/>
    </source>
</evidence>
<dbReference type="GO" id="GO:0032259">
    <property type="term" value="P:methylation"/>
    <property type="evidence" value="ECO:0007669"/>
    <property type="project" value="UniProtKB-KW"/>
</dbReference>
<reference evidence="9 10" key="1">
    <citation type="journal article" date="2013" name="Genome Announc.">
        <title>Multiple genome sequences of Helicobacter pylori strains of diverse disease and antibiotic resistance backgrounds from Malaysia.</title>
        <authorList>
            <person name="Rehvathy V."/>
            <person name="Tan M.H."/>
            <person name="Gunaletchumy S.P."/>
            <person name="Teh X."/>
            <person name="Wang S."/>
            <person name="Baybayan P."/>
            <person name="Singh S."/>
            <person name="Ashby M."/>
            <person name="Kaakoush N.O."/>
            <person name="Mitchell H.M."/>
            <person name="Croft L.J."/>
            <person name="Goh K.L."/>
            <person name="Loke M.F."/>
            <person name="Vadivelu J."/>
        </authorList>
    </citation>
    <scope>NUCLEOTIDE SEQUENCE [LARGE SCALE GENOMIC DNA]</scope>
    <source>
        <strain evidence="9 10">UM114</strain>
    </source>
</reference>
<dbReference type="InterPro" id="IPR002052">
    <property type="entry name" value="DNA_methylase_N6_adenine_CS"/>
</dbReference>
<dbReference type="InterPro" id="IPR022221">
    <property type="entry name" value="TypeIII_RM_meth"/>
</dbReference>
<dbReference type="EC" id="2.1.1.72" evidence="2"/>
<dbReference type="PATRIC" id="fig|1355531.3.peg.406"/>
<dbReference type="Pfam" id="PF01555">
    <property type="entry name" value="N6_N4_Mtase"/>
    <property type="match status" value="1"/>
</dbReference>
<dbReference type="InterPro" id="IPR029063">
    <property type="entry name" value="SAM-dependent_MTases_sf"/>
</dbReference>
<feature type="domain" description="DNA methylase N-4/N-6" evidence="7">
    <location>
        <begin position="188"/>
        <end position="494"/>
    </location>
</feature>
<comment type="catalytic activity">
    <reaction evidence="6">
        <text>a 2'-deoxyadenosine in DNA + S-adenosyl-L-methionine = an N(6)-methyl-2'-deoxyadenosine in DNA + S-adenosyl-L-homocysteine + H(+)</text>
        <dbReference type="Rhea" id="RHEA:15197"/>
        <dbReference type="Rhea" id="RHEA-COMP:12418"/>
        <dbReference type="Rhea" id="RHEA-COMP:12419"/>
        <dbReference type="ChEBI" id="CHEBI:15378"/>
        <dbReference type="ChEBI" id="CHEBI:57856"/>
        <dbReference type="ChEBI" id="CHEBI:59789"/>
        <dbReference type="ChEBI" id="CHEBI:90615"/>
        <dbReference type="ChEBI" id="CHEBI:90616"/>
        <dbReference type="EC" id="2.1.1.72"/>
    </reaction>
</comment>
<evidence type="ECO:0000313" key="9">
    <source>
        <dbReference type="EMBL" id="EPZ93288.1"/>
    </source>
</evidence>
<dbReference type="InterPro" id="IPR002941">
    <property type="entry name" value="DNA_methylase_N4/N6"/>
</dbReference>
<keyword evidence="4" id="KW-0808">Transferase</keyword>
<organism evidence="9 10">
    <name type="scientific">Helicobacter pylori UM114</name>
    <dbReference type="NCBI Taxonomy" id="1355531"/>
    <lineage>
        <taxon>Bacteria</taxon>
        <taxon>Pseudomonadati</taxon>
        <taxon>Campylobacterota</taxon>
        <taxon>Epsilonproteobacteria</taxon>
        <taxon>Campylobacterales</taxon>
        <taxon>Helicobacteraceae</taxon>
        <taxon>Helicobacter</taxon>
    </lineage>
</organism>
<feature type="domain" description="Type III restriction/modification enzyme methylation subunit" evidence="8">
    <location>
        <begin position="43"/>
        <end position="87"/>
    </location>
</feature>
<comment type="caution">
    <text evidence="9">The sequence shown here is derived from an EMBL/GenBank/DDBJ whole genome shotgun (WGS) entry which is preliminary data.</text>
</comment>
<dbReference type="InterPro" id="IPR001091">
    <property type="entry name" value="RM_Methyltransferase"/>
</dbReference>
<keyword evidence="3 9" id="KW-0489">Methyltransferase</keyword>
<evidence type="ECO:0000256" key="2">
    <source>
        <dbReference type="ARBA" id="ARBA00011900"/>
    </source>
</evidence>
<dbReference type="GO" id="GO:0008170">
    <property type="term" value="F:N-methyltransferase activity"/>
    <property type="evidence" value="ECO:0007669"/>
    <property type="project" value="InterPro"/>
</dbReference>
<dbReference type="PANTHER" id="PTHR13370:SF16">
    <property type="entry name" value="SITE-SPECIFIC DNA-METHYLTRANSFERASE (ADENINE-SPECIFIC)"/>
    <property type="match status" value="1"/>
</dbReference>
<evidence type="ECO:0000256" key="6">
    <source>
        <dbReference type="ARBA" id="ARBA00047942"/>
    </source>
</evidence>
<accession>T0G795</accession>
<comment type="similarity">
    <text evidence="1">Belongs to the N(4)/N(6)-methyltransferase family.</text>
</comment>
<name>T0G795_HELPX</name>
<dbReference type="EMBL" id="AUSS01000008">
    <property type="protein sequence ID" value="EPZ93288.1"/>
    <property type="molecule type" value="Genomic_DNA"/>
</dbReference>